<keyword evidence="2" id="KW-0238">DNA-binding</keyword>
<organism evidence="5 6">
    <name type="scientific">Shimia abyssi</name>
    <dbReference type="NCBI Taxonomy" id="1662395"/>
    <lineage>
        <taxon>Bacteria</taxon>
        <taxon>Pseudomonadati</taxon>
        <taxon>Pseudomonadota</taxon>
        <taxon>Alphaproteobacteria</taxon>
        <taxon>Rhodobacterales</taxon>
        <taxon>Roseobacteraceae</taxon>
    </lineage>
</organism>
<proteinExistence type="predicted"/>
<dbReference type="CDD" id="cd20010">
    <property type="entry name" value="PBP1_AglR-like"/>
    <property type="match status" value="1"/>
</dbReference>
<dbReference type="CDD" id="cd01392">
    <property type="entry name" value="HTH_LacI"/>
    <property type="match status" value="1"/>
</dbReference>
<dbReference type="SUPFAM" id="SSF47413">
    <property type="entry name" value="lambda repressor-like DNA-binding domains"/>
    <property type="match status" value="1"/>
</dbReference>
<dbReference type="Pfam" id="PF13377">
    <property type="entry name" value="Peripla_BP_3"/>
    <property type="match status" value="1"/>
</dbReference>
<dbReference type="InterPro" id="IPR046335">
    <property type="entry name" value="LacI/GalR-like_sensor"/>
</dbReference>
<dbReference type="PANTHER" id="PTHR30146:SF109">
    <property type="entry name" value="HTH-TYPE TRANSCRIPTIONAL REGULATOR GALS"/>
    <property type="match status" value="1"/>
</dbReference>
<sequence>MTTNPAVQNTDPLAKRPPVTGRVKLDELAAHLKLSKSTVSRALNGYKDISPATRKRVENAARQFGYRPLSHAQAIRTGRVRAIAMVLNSDEPDGHNPFLRDFIAGACEAAGESDWTVTISTAKSEPDMLDILGRLFEERKADGFILPRTAVKDPRVAHLRALNVPHILYGRTGYGQRTPPADTSWFDISGETAIHKAVKRLAGFGHTRIGFVGSDLKFNYTHLRREGYANGLSAAGLSYDPDLVRDGARTREEGAVEARALLKLDNPPTAIIFATDLAALGFYPVAAELGLEIGRDVSVVGYDGIPECQYAHPPLTSFNVDSRMAGSRLATLLIRQIRGEHPETLRELSEAVLIERASDGPPTLTSEQLAQKILENH</sequence>
<evidence type="ECO:0000259" key="4">
    <source>
        <dbReference type="PROSITE" id="PS50932"/>
    </source>
</evidence>
<dbReference type="EMBL" id="PYGJ01000011">
    <property type="protein sequence ID" value="PSL18265.1"/>
    <property type="molecule type" value="Genomic_DNA"/>
</dbReference>
<dbReference type="PROSITE" id="PS50932">
    <property type="entry name" value="HTH_LACI_2"/>
    <property type="match status" value="1"/>
</dbReference>
<dbReference type="SMART" id="SM00354">
    <property type="entry name" value="HTH_LACI"/>
    <property type="match status" value="1"/>
</dbReference>
<dbReference type="RefSeq" id="WP_106609291.1">
    <property type="nucleotide sequence ID" value="NZ_PYGJ01000011.1"/>
</dbReference>
<dbReference type="GO" id="GO:0003700">
    <property type="term" value="F:DNA-binding transcription factor activity"/>
    <property type="evidence" value="ECO:0007669"/>
    <property type="project" value="TreeGrafter"/>
</dbReference>
<dbReference type="AlphaFoldDB" id="A0A2P8F989"/>
<protein>
    <submittedName>
        <fullName evidence="5">LacI family transcriptional regulator</fullName>
    </submittedName>
</protein>
<gene>
    <name evidence="5" type="ORF">CLV88_1119</name>
</gene>
<name>A0A2P8F989_9RHOB</name>
<accession>A0A2P8F989</accession>
<dbReference type="GO" id="GO:0000976">
    <property type="term" value="F:transcription cis-regulatory region binding"/>
    <property type="evidence" value="ECO:0007669"/>
    <property type="project" value="TreeGrafter"/>
</dbReference>
<dbReference type="Pfam" id="PF00356">
    <property type="entry name" value="LacI"/>
    <property type="match status" value="1"/>
</dbReference>
<evidence type="ECO:0000256" key="2">
    <source>
        <dbReference type="ARBA" id="ARBA00023125"/>
    </source>
</evidence>
<dbReference type="Proteomes" id="UP000240418">
    <property type="component" value="Unassembled WGS sequence"/>
</dbReference>
<feature type="domain" description="HTH lacI-type" evidence="4">
    <location>
        <begin position="23"/>
        <end position="77"/>
    </location>
</feature>
<evidence type="ECO:0000313" key="5">
    <source>
        <dbReference type="EMBL" id="PSL18265.1"/>
    </source>
</evidence>
<evidence type="ECO:0000256" key="1">
    <source>
        <dbReference type="ARBA" id="ARBA00023015"/>
    </source>
</evidence>
<dbReference type="Gene3D" id="1.10.260.40">
    <property type="entry name" value="lambda repressor-like DNA-binding domains"/>
    <property type="match status" value="1"/>
</dbReference>
<keyword evidence="1" id="KW-0805">Transcription regulation</keyword>
<dbReference type="InterPro" id="IPR028082">
    <property type="entry name" value="Peripla_BP_I"/>
</dbReference>
<dbReference type="OrthoDB" id="234496at2"/>
<dbReference type="PANTHER" id="PTHR30146">
    <property type="entry name" value="LACI-RELATED TRANSCRIPTIONAL REPRESSOR"/>
    <property type="match status" value="1"/>
</dbReference>
<evidence type="ECO:0000256" key="3">
    <source>
        <dbReference type="ARBA" id="ARBA00023163"/>
    </source>
</evidence>
<dbReference type="SUPFAM" id="SSF53822">
    <property type="entry name" value="Periplasmic binding protein-like I"/>
    <property type="match status" value="1"/>
</dbReference>
<comment type="caution">
    <text evidence="5">The sequence shown here is derived from an EMBL/GenBank/DDBJ whole genome shotgun (WGS) entry which is preliminary data.</text>
</comment>
<keyword evidence="3" id="KW-0804">Transcription</keyword>
<dbReference type="Gene3D" id="3.40.50.2300">
    <property type="match status" value="2"/>
</dbReference>
<dbReference type="InterPro" id="IPR010982">
    <property type="entry name" value="Lambda_DNA-bd_dom_sf"/>
</dbReference>
<reference evidence="5 6" key="1">
    <citation type="submission" date="2018-03" db="EMBL/GenBank/DDBJ databases">
        <title>Genomic Encyclopedia of Archaeal and Bacterial Type Strains, Phase II (KMG-II): from individual species to whole genera.</title>
        <authorList>
            <person name="Goeker M."/>
        </authorList>
    </citation>
    <scope>NUCLEOTIDE SEQUENCE [LARGE SCALE GENOMIC DNA]</scope>
    <source>
        <strain evidence="5 6">DSM 100673</strain>
    </source>
</reference>
<keyword evidence="6" id="KW-1185">Reference proteome</keyword>
<evidence type="ECO:0000313" key="6">
    <source>
        <dbReference type="Proteomes" id="UP000240418"/>
    </source>
</evidence>
<dbReference type="InterPro" id="IPR000843">
    <property type="entry name" value="HTH_LacI"/>
</dbReference>